<keyword evidence="3" id="KW-0805">Transcription regulation</keyword>
<dbReference type="EMBL" id="JAAIUW010000011">
    <property type="protein sequence ID" value="KAF7809100.1"/>
    <property type="molecule type" value="Genomic_DNA"/>
</dbReference>
<evidence type="ECO:0000256" key="3">
    <source>
        <dbReference type="ARBA" id="ARBA00023015"/>
    </source>
</evidence>
<evidence type="ECO:0000256" key="2">
    <source>
        <dbReference type="ARBA" id="ARBA00022737"/>
    </source>
</evidence>
<dbReference type="InterPro" id="IPR009057">
    <property type="entry name" value="Homeodomain-like_sf"/>
</dbReference>
<dbReference type="GO" id="GO:0005634">
    <property type="term" value="C:nucleus"/>
    <property type="evidence" value="ECO:0007669"/>
    <property type="project" value="UniProtKB-SubCell"/>
</dbReference>
<dbReference type="InterPro" id="IPR017930">
    <property type="entry name" value="Myb_dom"/>
</dbReference>
<dbReference type="Pfam" id="PF00249">
    <property type="entry name" value="Myb_DNA-binding"/>
    <property type="match status" value="2"/>
</dbReference>
<keyword evidence="2" id="KW-0677">Repeat</keyword>
<dbReference type="GO" id="GO:0051707">
    <property type="term" value="P:response to other organism"/>
    <property type="evidence" value="ECO:0007669"/>
    <property type="project" value="UniProtKB-ARBA"/>
</dbReference>
<sequence length="298" mass="33791">MVRSACCQKEGLKKGPWTPNEDQMLISYIQQHGHENWRTLPPKAGLQRCGKSCRLRWINYLKPDIKRGNFSLQEEGTIIQLHALVGNKWSKIAYHLPKRTDNEIKNYWHSHIKKRLMKMGIDPTTHKPMSLPHSNRDTPYVLHMAQWESARLQAEATFSRAPPPPTSSLIPFPPCLDILKACQLLTASSSYSIILPNHHNNNSNPMMLGTVEQPPFTSSSSVVVQHHNSENNNNVMEIEEGVVPDHGDANYLNDDDDDAYSNKLDHNNILDYWNWSSSSVSLLELENAAAPSSPFFSC</sequence>
<evidence type="ECO:0000256" key="7">
    <source>
        <dbReference type="ARBA" id="ARBA00062314"/>
    </source>
</evidence>
<dbReference type="SUPFAM" id="SSF46689">
    <property type="entry name" value="Homeodomain-like"/>
    <property type="match status" value="1"/>
</dbReference>
<evidence type="ECO:0000256" key="1">
    <source>
        <dbReference type="ARBA" id="ARBA00004123"/>
    </source>
</evidence>
<dbReference type="CDD" id="cd00167">
    <property type="entry name" value="SANT"/>
    <property type="match status" value="2"/>
</dbReference>
<comment type="subunit">
    <text evidence="7">Can form complexes with MYC2, MYC3 or MYC4.</text>
</comment>
<accession>A0A834SUQ9</accession>
<organism evidence="10 11">
    <name type="scientific">Senna tora</name>
    <dbReference type="NCBI Taxonomy" id="362788"/>
    <lineage>
        <taxon>Eukaryota</taxon>
        <taxon>Viridiplantae</taxon>
        <taxon>Streptophyta</taxon>
        <taxon>Embryophyta</taxon>
        <taxon>Tracheophyta</taxon>
        <taxon>Spermatophyta</taxon>
        <taxon>Magnoliopsida</taxon>
        <taxon>eudicotyledons</taxon>
        <taxon>Gunneridae</taxon>
        <taxon>Pentapetalae</taxon>
        <taxon>rosids</taxon>
        <taxon>fabids</taxon>
        <taxon>Fabales</taxon>
        <taxon>Fabaceae</taxon>
        <taxon>Caesalpinioideae</taxon>
        <taxon>Cassia clade</taxon>
        <taxon>Senna</taxon>
    </lineage>
</organism>
<evidence type="ECO:0000259" key="9">
    <source>
        <dbReference type="PROSITE" id="PS51294"/>
    </source>
</evidence>
<dbReference type="InterPro" id="IPR001005">
    <property type="entry name" value="SANT/Myb"/>
</dbReference>
<keyword evidence="6" id="KW-0539">Nucleus</keyword>
<dbReference type="FunFam" id="1.10.10.60:FF:000001">
    <property type="entry name" value="MYB-related transcription factor"/>
    <property type="match status" value="1"/>
</dbReference>
<evidence type="ECO:0000256" key="5">
    <source>
        <dbReference type="ARBA" id="ARBA00023163"/>
    </source>
</evidence>
<gene>
    <name evidence="10" type="ORF">G2W53_035843</name>
</gene>
<feature type="domain" description="Myb-like" evidence="8">
    <location>
        <begin position="9"/>
        <end position="61"/>
    </location>
</feature>
<dbReference type="Gene3D" id="1.10.10.60">
    <property type="entry name" value="Homeodomain-like"/>
    <property type="match status" value="2"/>
</dbReference>
<evidence type="ECO:0000313" key="10">
    <source>
        <dbReference type="EMBL" id="KAF7809100.1"/>
    </source>
</evidence>
<dbReference type="OrthoDB" id="2143914at2759"/>
<dbReference type="Proteomes" id="UP000634136">
    <property type="component" value="Unassembled WGS sequence"/>
</dbReference>
<dbReference type="GO" id="GO:0080090">
    <property type="term" value="P:regulation of primary metabolic process"/>
    <property type="evidence" value="ECO:0007669"/>
    <property type="project" value="UniProtKB-ARBA"/>
</dbReference>
<dbReference type="InterPro" id="IPR015495">
    <property type="entry name" value="Myb_TF_plants"/>
</dbReference>
<comment type="subcellular location">
    <subcellularLocation>
        <location evidence="1">Nucleus</location>
    </subcellularLocation>
</comment>
<dbReference type="PANTHER" id="PTHR10641">
    <property type="entry name" value="MYB FAMILY TRANSCRIPTION FACTOR"/>
    <property type="match status" value="1"/>
</dbReference>
<feature type="domain" description="HTH myb-type" evidence="9">
    <location>
        <begin position="9"/>
        <end position="61"/>
    </location>
</feature>
<keyword evidence="4" id="KW-0238">DNA-binding</keyword>
<reference evidence="10" key="1">
    <citation type="submission" date="2020-09" db="EMBL/GenBank/DDBJ databases">
        <title>Genome-Enabled Discovery of Anthraquinone Biosynthesis in Senna tora.</title>
        <authorList>
            <person name="Kang S.-H."/>
            <person name="Pandey R.P."/>
            <person name="Lee C.-M."/>
            <person name="Sim J.-S."/>
            <person name="Jeong J.-T."/>
            <person name="Choi B.-S."/>
            <person name="Jung M."/>
            <person name="Ginzburg D."/>
            <person name="Zhao K."/>
            <person name="Won S.Y."/>
            <person name="Oh T.-J."/>
            <person name="Yu Y."/>
            <person name="Kim N.-H."/>
            <person name="Lee O.R."/>
            <person name="Lee T.-H."/>
            <person name="Bashyal P."/>
            <person name="Kim T.-S."/>
            <person name="Lee W.-H."/>
            <person name="Kawkins C."/>
            <person name="Kim C.-K."/>
            <person name="Kim J.S."/>
            <person name="Ahn B.O."/>
            <person name="Rhee S.Y."/>
            <person name="Sohng J.K."/>
        </authorList>
    </citation>
    <scope>NUCLEOTIDE SEQUENCE</scope>
    <source>
        <tissue evidence="10">Leaf</tissue>
    </source>
</reference>
<dbReference type="PANTHER" id="PTHR10641:SF1347">
    <property type="entry name" value="MYB TRANSCRIPTION FACTOR MIXTA-LIKE PROTEIN"/>
    <property type="match status" value="1"/>
</dbReference>
<protein>
    <submittedName>
        <fullName evidence="10">Transcription factor MYB16-like</fullName>
    </submittedName>
</protein>
<feature type="domain" description="Myb-like" evidence="8">
    <location>
        <begin position="62"/>
        <end position="112"/>
    </location>
</feature>
<evidence type="ECO:0000256" key="6">
    <source>
        <dbReference type="ARBA" id="ARBA00023242"/>
    </source>
</evidence>
<dbReference type="PROSITE" id="PS50090">
    <property type="entry name" value="MYB_LIKE"/>
    <property type="match status" value="2"/>
</dbReference>
<comment type="caution">
    <text evidence="10">The sequence shown here is derived from an EMBL/GenBank/DDBJ whole genome shotgun (WGS) entry which is preliminary data.</text>
</comment>
<dbReference type="AlphaFoldDB" id="A0A834SUQ9"/>
<evidence type="ECO:0000259" key="8">
    <source>
        <dbReference type="PROSITE" id="PS50090"/>
    </source>
</evidence>
<keyword evidence="11" id="KW-1185">Reference proteome</keyword>
<keyword evidence="5" id="KW-0804">Transcription</keyword>
<evidence type="ECO:0000313" key="11">
    <source>
        <dbReference type="Proteomes" id="UP000634136"/>
    </source>
</evidence>
<dbReference type="FunFam" id="1.10.10.60:FF:000394">
    <property type="entry name" value="MYB transcription factor"/>
    <property type="match status" value="1"/>
</dbReference>
<name>A0A834SUQ9_9FABA</name>
<evidence type="ECO:0000256" key="4">
    <source>
        <dbReference type="ARBA" id="ARBA00023125"/>
    </source>
</evidence>
<dbReference type="PROSITE" id="PS51294">
    <property type="entry name" value="HTH_MYB"/>
    <property type="match status" value="2"/>
</dbReference>
<proteinExistence type="predicted"/>
<feature type="domain" description="HTH myb-type" evidence="9">
    <location>
        <begin position="62"/>
        <end position="116"/>
    </location>
</feature>
<dbReference type="SMART" id="SM00717">
    <property type="entry name" value="SANT"/>
    <property type="match status" value="2"/>
</dbReference>
<dbReference type="GO" id="GO:0000976">
    <property type="term" value="F:transcription cis-regulatory region binding"/>
    <property type="evidence" value="ECO:0007669"/>
    <property type="project" value="UniProtKB-ARBA"/>
</dbReference>